<organism evidence="2 3">
    <name type="scientific">Nocardia huaxiensis</name>
    <dbReference type="NCBI Taxonomy" id="2755382"/>
    <lineage>
        <taxon>Bacteria</taxon>
        <taxon>Bacillati</taxon>
        <taxon>Actinomycetota</taxon>
        <taxon>Actinomycetes</taxon>
        <taxon>Mycobacteriales</taxon>
        <taxon>Nocardiaceae</taxon>
        <taxon>Nocardia</taxon>
    </lineage>
</organism>
<feature type="compositionally biased region" description="Pro residues" evidence="1">
    <location>
        <begin position="143"/>
        <end position="156"/>
    </location>
</feature>
<evidence type="ECO:0000313" key="2">
    <source>
        <dbReference type="EMBL" id="QLY33836.1"/>
    </source>
</evidence>
<dbReference type="RefSeq" id="WP_181584999.1">
    <property type="nucleotide sequence ID" value="NZ_CP059399.1"/>
</dbReference>
<feature type="region of interest" description="Disordered" evidence="1">
    <location>
        <begin position="143"/>
        <end position="174"/>
    </location>
</feature>
<sequence>MCEGGRHIAAFEAGTSEYPAVPDVVSRSLRRTDDGMWVVWAFKVARLAEGNLFVPLRGYPIYPADAVAECGRGRSHPAPDLDCTCGFHAASEPLEHMFGGALRHLEVALTGRVLVFDWYGNGMLFRAERQTVMVVGETPVPVPYLPPEPPPPPPSEPSGRTARLRPPDPVDRDRVRLRLPVEPPPRIRLRDDAGYCLVDRTAHAGEMAPAEQDSYARRGRVVAALS</sequence>
<dbReference type="EMBL" id="CP059399">
    <property type="protein sequence ID" value="QLY33836.1"/>
    <property type="molecule type" value="Genomic_DNA"/>
</dbReference>
<reference evidence="2 3" key="1">
    <citation type="submission" date="2020-07" db="EMBL/GenBank/DDBJ databases">
        <authorList>
            <person name="Zhuang K."/>
            <person name="Ran Y."/>
        </authorList>
    </citation>
    <scope>NUCLEOTIDE SEQUENCE [LARGE SCALE GENOMIC DNA]</scope>
    <source>
        <strain evidence="2 3">WCH-YHL-001</strain>
    </source>
</reference>
<accession>A0A7D6VNC6</accession>
<evidence type="ECO:0000256" key="1">
    <source>
        <dbReference type="SAM" id="MobiDB-lite"/>
    </source>
</evidence>
<protein>
    <submittedName>
        <fullName evidence="2">Uncharacterized protein</fullName>
    </submittedName>
</protein>
<keyword evidence="3" id="KW-1185">Reference proteome</keyword>
<dbReference type="Proteomes" id="UP000515512">
    <property type="component" value="Chromosome"/>
</dbReference>
<name>A0A7D6VNC6_9NOCA</name>
<gene>
    <name evidence="2" type="ORF">H0264_17760</name>
</gene>
<dbReference type="AlphaFoldDB" id="A0A7D6VNC6"/>
<proteinExistence type="predicted"/>
<evidence type="ECO:0000313" key="3">
    <source>
        <dbReference type="Proteomes" id="UP000515512"/>
    </source>
</evidence>
<dbReference type="KEGG" id="nhu:H0264_17760"/>
<feature type="compositionally biased region" description="Basic and acidic residues" evidence="1">
    <location>
        <begin position="165"/>
        <end position="174"/>
    </location>
</feature>